<dbReference type="PANTHER" id="PTHR30294">
    <property type="entry name" value="MEMBRANE COMPONENT OF ABC TRANSPORTER YHHJ-RELATED"/>
    <property type="match status" value="1"/>
</dbReference>
<gene>
    <name evidence="8" type="ORF">FLK61_25270</name>
</gene>
<evidence type="ECO:0000313" key="9">
    <source>
        <dbReference type="Proteomes" id="UP000318138"/>
    </source>
</evidence>
<dbReference type="GO" id="GO:0140359">
    <property type="term" value="F:ABC-type transporter activity"/>
    <property type="evidence" value="ECO:0007669"/>
    <property type="project" value="InterPro"/>
</dbReference>
<feature type="transmembrane region" description="Helical" evidence="6">
    <location>
        <begin position="183"/>
        <end position="204"/>
    </location>
</feature>
<evidence type="ECO:0000256" key="4">
    <source>
        <dbReference type="ARBA" id="ARBA00022989"/>
    </source>
</evidence>
<organism evidence="8 9">
    <name type="scientific">Paenalkalicoccus suaedae</name>
    <dbReference type="NCBI Taxonomy" id="2592382"/>
    <lineage>
        <taxon>Bacteria</taxon>
        <taxon>Bacillati</taxon>
        <taxon>Bacillota</taxon>
        <taxon>Bacilli</taxon>
        <taxon>Bacillales</taxon>
        <taxon>Bacillaceae</taxon>
        <taxon>Paenalkalicoccus</taxon>
    </lineage>
</organism>
<feature type="transmembrane region" description="Helical" evidence="6">
    <location>
        <begin position="357"/>
        <end position="377"/>
    </location>
</feature>
<keyword evidence="4 6" id="KW-1133">Transmembrane helix</keyword>
<keyword evidence="2" id="KW-1003">Cell membrane</keyword>
<evidence type="ECO:0000313" key="8">
    <source>
        <dbReference type="EMBL" id="QKS70085.1"/>
    </source>
</evidence>
<keyword evidence="5 6" id="KW-0472">Membrane</keyword>
<dbReference type="RefSeq" id="WP_176008129.1">
    <property type="nucleotide sequence ID" value="NZ_CP041372.2"/>
</dbReference>
<dbReference type="EMBL" id="CP041372">
    <property type="protein sequence ID" value="QKS70085.1"/>
    <property type="molecule type" value="Genomic_DNA"/>
</dbReference>
<evidence type="ECO:0000256" key="5">
    <source>
        <dbReference type="ARBA" id="ARBA00023136"/>
    </source>
</evidence>
<dbReference type="AlphaFoldDB" id="A0A859FCV3"/>
<protein>
    <submittedName>
        <fullName evidence="8">ABC transporter permease</fullName>
    </submittedName>
</protein>
<feature type="transmembrane region" description="Helical" evidence="6">
    <location>
        <begin position="21"/>
        <end position="42"/>
    </location>
</feature>
<feature type="transmembrane region" description="Helical" evidence="6">
    <location>
        <begin position="267"/>
        <end position="293"/>
    </location>
</feature>
<comment type="subcellular location">
    <subcellularLocation>
        <location evidence="1">Cell membrane</location>
        <topology evidence="1">Multi-pass membrane protein</topology>
    </subcellularLocation>
</comment>
<dbReference type="InterPro" id="IPR051449">
    <property type="entry name" value="ABC-2_transporter_component"/>
</dbReference>
<proteinExistence type="predicted"/>
<evidence type="ECO:0000256" key="6">
    <source>
        <dbReference type="SAM" id="Phobius"/>
    </source>
</evidence>
<sequence>MRNSLKVAKWELKRNLKNKSFLISLFLTPALFAVFFFVGFLFSSGDSMPGDPFDQEITLYIQDDVGIEEELSEQLSDDPSLTYEFGTYEEESIRGEELSVFLPITEEGVAQGSITYYATPDVSNFSFLQPVEQVMKQEQLEQFDLATEEIEIAASPIAFEGVPVEEEIAEGEEAAEFDIFTRLIPGGFAALILFSVIITGMMIFQSASQEKKEKVAEMVLSSVTPTELMQGKIIGYFGLGMVQVSVWFTIILPLLTLRTDIPIFSYLFVPQTIVLVLIAILGYLMFASIYVAIGATIEDTTASSNFQGLLFIIPWIPFMLAGPILTNPSGTIAQVATFIPLTAPGVLLFRLSFLEEWPWIEIIGAIAVLAVAIVLFMKLAGKIFKTGILLYGKNASVKEILKWLRY</sequence>
<feature type="domain" description="ABC-2 type transporter transmembrane" evidence="7">
    <location>
        <begin position="19"/>
        <end position="380"/>
    </location>
</feature>
<evidence type="ECO:0000256" key="3">
    <source>
        <dbReference type="ARBA" id="ARBA00022692"/>
    </source>
</evidence>
<dbReference type="InterPro" id="IPR013525">
    <property type="entry name" value="ABC2_TM"/>
</dbReference>
<keyword evidence="3 6" id="KW-0812">Transmembrane</keyword>
<accession>A0A859FCV3</accession>
<dbReference type="GO" id="GO:0005886">
    <property type="term" value="C:plasma membrane"/>
    <property type="evidence" value="ECO:0007669"/>
    <property type="project" value="UniProtKB-SubCell"/>
</dbReference>
<evidence type="ECO:0000259" key="7">
    <source>
        <dbReference type="Pfam" id="PF12698"/>
    </source>
</evidence>
<evidence type="ECO:0000256" key="1">
    <source>
        <dbReference type="ARBA" id="ARBA00004651"/>
    </source>
</evidence>
<evidence type="ECO:0000256" key="2">
    <source>
        <dbReference type="ARBA" id="ARBA00022475"/>
    </source>
</evidence>
<feature type="transmembrane region" description="Helical" evidence="6">
    <location>
        <begin position="305"/>
        <end position="325"/>
    </location>
</feature>
<dbReference type="PANTHER" id="PTHR30294:SF29">
    <property type="entry name" value="MULTIDRUG ABC TRANSPORTER PERMEASE YBHS-RELATED"/>
    <property type="match status" value="1"/>
</dbReference>
<reference evidence="9" key="1">
    <citation type="submission" date="2019-07" db="EMBL/GenBank/DDBJ databases">
        <title>Bacillus alkalisoli sp. nov. isolated from saline soil.</title>
        <authorList>
            <person name="Sun J.-Q."/>
            <person name="Xu L."/>
        </authorList>
    </citation>
    <scope>NUCLEOTIDE SEQUENCE [LARGE SCALE GENOMIC DNA]</scope>
    <source>
        <strain evidence="9">M4U3P1</strain>
    </source>
</reference>
<feature type="transmembrane region" description="Helical" evidence="6">
    <location>
        <begin position="233"/>
        <end position="255"/>
    </location>
</feature>
<keyword evidence="9" id="KW-1185">Reference proteome</keyword>
<dbReference type="Proteomes" id="UP000318138">
    <property type="component" value="Chromosome"/>
</dbReference>
<dbReference type="Pfam" id="PF12698">
    <property type="entry name" value="ABC2_membrane_3"/>
    <property type="match status" value="1"/>
</dbReference>
<name>A0A859FCV3_9BACI</name>
<dbReference type="KEGG" id="psua:FLK61_25270"/>